<dbReference type="GO" id="GO:0030170">
    <property type="term" value="F:pyridoxal phosphate binding"/>
    <property type="evidence" value="ECO:0007669"/>
    <property type="project" value="InterPro"/>
</dbReference>
<dbReference type="InterPro" id="IPR015424">
    <property type="entry name" value="PyrdxlP-dep_Trfase"/>
</dbReference>
<dbReference type="AlphaFoldDB" id="A0A5N4A488"/>
<evidence type="ECO:0000256" key="1">
    <source>
        <dbReference type="ARBA" id="ARBA00001933"/>
    </source>
</evidence>
<dbReference type="InterPro" id="IPR050859">
    <property type="entry name" value="Class-I_PLP-dep_aminotransf"/>
</dbReference>
<proteinExistence type="predicted"/>
<comment type="cofactor">
    <cofactor evidence="1">
        <name>pyridoxal 5'-phosphate</name>
        <dbReference type="ChEBI" id="CHEBI:597326"/>
    </cofactor>
</comment>
<dbReference type="InParanoid" id="A0A5N4A488"/>
<protein>
    <recommendedName>
        <fullName evidence="5">Aminotransferase class I/classII large domain-containing protein</fullName>
    </recommendedName>
</protein>
<dbReference type="PANTHER" id="PTHR42790">
    <property type="entry name" value="AMINOTRANSFERASE"/>
    <property type="match status" value="1"/>
</dbReference>
<accession>A0A5N4A488</accession>
<sequence>MENFEIDFTYFINPPSLRRRPFLPPSLVDACDTTSEKSIKLAEGFPNDANFPFKEISVLLKDGTSYRLEGEQLATSLHYIPTKGYPPLVSTLKDFTQQIHQPPYWSQRDVLVTVGSQEAMSKVLEMCLEEGDPILVQNPLYSGIAVVLAPFQSTLIPINQDGNGMVPDFLRQALNQRKKECLLDRQLKMPKILYINPTGANPVGTTLPLDRRQEIYRICCDYNILILEDDPYCFMNYKDPTPPSFLSFDIEGRVIRLDSLSKVLCPGLRIGWVTAAKPLTDVLELGIENCYLSSASLTQVITYNLLNGWGVKGTLNYFRSVRDDNKKRRDMMLQSMDLHLKGLCDWSVPDGGMFAWIKVRDIPEVQDMLLIRGKKKCVTFAPGRLYMVDSQKTCSYIRASFCRENPKLIDKAMQLLAELILEEKALLKAQVEKAQ</sequence>
<dbReference type="EMBL" id="VVIM01000010">
    <property type="protein sequence ID" value="KAB0792112.1"/>
    <property type="molecule type" value="Genomic_DNA"/>
</dbReference>
<gene>
    <name evidence="6" type="ORF">PPYR_14073</name>
</gene>
<feature type="domain" description="Aminotransferase class I/classII large" evidence="5">
    <location>
        <begin position="39"/>
        <end position="370"/>
    </location>
</feature>
<evidence type="ECO:0000256" key="4">
    <source>
        <dbReference type="ARBA" id="ARBA00022898"/>
    </source>
</evidence>
<dbReference type="Pfam" id="PF00155">
    <property type="entry name" value="Aminotran_1_2"/>
    <property type="match status" value="1"/>
</dbReference>
<keyword evidence="7" id="KW-1185">Reference proteome</keyword>
<evidence type="ECO:0000313" key="7">
    <source>
        <dbReference type="Proteomes" id="UP000327044"/>
    </source>
</evidence>
<dbReference type="GO" id="GO:1901605">
    <property type="term" value="P:alpha-amino acid metabolic process"/>
    <property type="evidence" value="ECO:0007669"/>
    <property type="project" value="TreeGrafter"/>
</dbReference>
<dbReference type="Gene3D" id="3.40.640.10">
    <property type="entry name" value="Type I PLP-dependent aspartate aminotransferase-like (Major domain)"/>
    <property type="match status" value="1"/>
</dbReference>
<dbReference type="GO" id="GO:0016212">
    <property type="term" value="F:kynurenine-oxoglutarate transaminase activity"/>
    <property type="evidence" value="ECO:0007669"/>
    <property type="project" value="TreeGrafter"/>
</dbReference>
<dbReference type="PANTHER" id="PTHR42790:SF19">
    <property type="entry name" value="KYNURENINE_ALPHA-AMINOADIPATE AMINOTRANSFERASE, MITOCHONDRIAL"/>
    <property type="match status" value="1"/>
</dbReference>
<dbReference type="InterPro" id="IPR015421">
    <property type="entry name" value="PyrdxlP-dep_Trfase_major"/>
</dbReference>
<dbReference type="InterPro" id="IPR004839">
    <property type="entry name" value="Aminotransferase_I/II_large"/>
</dbReference>
<name>A0A5N4A488_PHOPY</name>
<keyword evidence="4" id="KW-0663">Pyridoxal phosphate</keyword>
<organism evidence="6 7">
    <name type="scientific">Photinus pyralis</name>
    <name type="common">Common eastern firefly</name>
    <name type="synonym">Lampyris pyralis</name>
    <dbReference type="NCBI Taxonomy" id="7054"/>
    <lineage>
        <taxon>Eukaryota</taxon>
        <taxon>Metazoa</taxon>
        <taxon>Ecdysozoa</taxon>
        <taxon>Arthropoda</taxon>
        <taxon>Hexapoda</taxon>
        <taxon>Insecta</taxon>
        <taxon>Pterygota</taxon>
        <taxon>Neoptera</taxon>
        <taxon>Endopterygota</taxon>
        <taxon>Coleoptera</taxon>
        <taxon>Polyphaga</taxon>
        <taxon>Elateriformia</taxon>
        <taxon>Elateroidea</taxon>
        <taxon>Lampyridae</taxon>
        <taxon>Lampyrinae</taxon>
        <taxon>Photinus</taxon>
    </lineage>
</organism>
<dbReference type="CDD" id="cd00609">
    <property type="entry name" value="AAT_like"/>
    <property type="match status" value="1"/>
</dbReference>
<evidence type="ECO:0000259" key="5">
    <source>
        <dbReference type="Pfam" id="PF00155"/>
    </source>
</evidence>
<keyword evidence="3" id="KW-0808">Transferase</keyword>
<keyword evidence="2" id="KW-0032">Aminotransferase</keyword>
<evidence type="ECO:0000313" key="6">
    <source>
        <dbReference type="EMBL" id="KAB0792112.1"/>
    </source>
</evidence>
<reference evidence="6 7" key="1">
    <citation type="journal article" date="2018" name="Elife">
        <title>Firefly genomes illuminate parallel origins of bioluminescence in beetles.</title>
        <authorList>
            <person name="Fallon T.R."/>
            <person name="Lower S.E."/>
            <person name="Chang C.H."/>
            <person name="Bessho-Uehara M."/>
            <person name="Martin G.J."/>
            <person name="Bewick A.J."/>
            <person name="Behringer M."/>
            <person name="Debat H.J."/>
            <person name="Wong I."/>
            <person name="Day J.C."/>
            <person name="Suvorov A."/>
            <person name="Silva C.J."/>
            <person name="Stanger-Hall K.F."/>
            <person name="Hall D.W."/>
            <person name="Schmitz R.J."/>
            <person name="Nelson D.R."/>
            <person name="Lewis S.M."/>
            <person name="Shigenobu S."/>
            <person name="Bybee S.M."/>
            <person name="Larracuente A.M."/>
            <person name="Oba Y."/>
            <person name="Weng J.K."/>
        </authorList>
    </citation>
    <scope>NUCLEOTIDE SEQUENCE [LARGE SCALE GENOMIC DNA]</scope>
    <source>
        <strain evidence="6">1611_PpyrPB1</strain>
        <tissue evidence="6">Whole body</tissue>
    </source>
</reference>
<dbReference type="FunCoup" id="A0A5N4A488">
    <property type="interactions" value="13"/>
</dbReference>
<evidence type="ECO:0000256" key="3">
    <source>
        <dbReference type="ARBA" id="ARBA00022679"/>
    </source>
</evidence>
<evidence type="ECO:0000256" key="2">
    <source>
        <dbReference type="ARBA" id="ARBA00022576"/>
    </source>
</evidence>
<comment type="caution">
    <text evidence="6">The sequence shown here is derived from an EMBL/GenBank/DDBJ whole genome shotgun (WGS) entry which is preliminary data.</text>
</comment>
<dbReference type="Proteomes" id="UP000327044">
    <property type="component" value="Unassembled WGS sequence"/>
</dbReference>
<dbReference type="SUPFAM" id="SSF53383">
    <property type="entry name" value="PLP-dependent transferases"/>
    <property type="match status" value="1"/>
</dbReference>